<evidence type="ECO:0000256" key="2">
    <source>
        <dbReference type="SAM" id="Phobius"/>
    </source>
</evidence>
<name>A0A5M6CXD4_9BACT</name>
<protein>
    <submittedName>
        <fullName evidence="3">Uncharacterized protein</fullName>
    </submittedName>
</protein>
<keyword evidence="2" id="KW-0812">Transmembrane</keyword>
<dbReference type="Proteomes" id="UP000324479">
    <property type="component" value="Unassembled WGS sequence"/>
</dbReference>
<reference evidence="3 4" key="1">
    <citation type="submission" date="2019-08" db="EMBL/GenBank/DDBJ databases">
        <authorList>
            <person name="Dhanesh K."/>
            <person name="Kumar G."/>
            <person name="Sasikala C."/>
            <person name="Venkata Ramana C."/>
        </authorList>
    </citation>
    <scope>NUCLEOTIDE SEQUENCE [LARGE SCALE GENOMIC DNA]</scope>
    <source>
        <strain evidence="3 4">JC645</strain>
    </source>
</reference>
<evidence type="ECO:0000313" key="4">
    <source>
        <dbReference type="Proteomes" id="UP000324479"/>
    </source>
</evidence>
<proteinExistence type="predicted"/>
<dbReference type="EMBL" id="VWOX01000016">
    <property type="protein sequence ID" value="KAA5539887.1"/>
    <property type="molecule type" value="Genomic_DNA"/>
</dbReference>
<dbReference type="RefSeq" id="WP_150078950.1">
    <property type="nucleotide sequence ID" value="NZ_VWOX01000016.1"/>
</dbReference>
<dbReference type="AlphaFoldDB" id="A0A5M6CXD4"/>
<comment type="caution">
    <text evidence="3">The sequence shown here is derived from an EMBL/GenBank/DDBJ whole genome shotgun (WGS) entry which is preliminary data.</text>
</comment>
<feature type="region of interest" description="Disordered" evidence="1">
    <location>
        <begin position="348"/>
        <end position="375"/>
    </location>
</feature>
<dbReference type="InterPro" id="IPR041916">
    <property type="entry name" value="Anti_sigma_zinc_sf"/>
</dbReference>
<keyword evidence="2" id="KW-0472">Membrane</keyword>
<evidence type="ECO:0000313" key="3">
    <source>
        <dbReference type="EMBL" id="KAA5539887.1"/>
    </source>
</evidence>
<organism evidence="3 4">
    <name type="scientific">Roseiconus nitratireducens</name>
    <dbReference type="NCBI Taxonomy" id="2605748"/>
    <lineage>
        <taxon>Bacteria</taxon>
        <taxon>Pseudomonadati</taxon>
        <taxon>Planctomycetota</taxon>
        <taxon>Planctomycetia</taxon>
        <taxon>Pirellulales</taxon>
        <taxon>Pirellulaceae</taxon>
        <taxon>Roseiconus</taxon>
    </lineage>
</organism>
<keyword evidence="4" id="KW-1185">Reference proteome</keyword>
<sequence>MKDSVLLTDDNPVDPDDELLVAYLDDELKESERVTVEQRLINEESLRRRLQSLQTGWEWLDELPGETPNEKLVESTIELVVSDIAPAAPQTTSWWARHHRGIALTLLSLLSLLVGAAGMAMSRHAMLRSELSDLEVAEDLDAYLVGADFDFLRELAANPQWIAMLEAMEDVYGQSISPESSMQPIPVSRRDEFIVSLSSEQRDRLESRWYTFQRLSEEKQQAVRDVAKQVADQPDHDQLLKTMKAFSVWRENLDDDVKDQLDSDDPKVARSAAQQAISETMEDLARRSGTSISEETAERLFFRLRQLLELRVESNPELAESMERSRRGVFGDRTEGIYLRMMVDGRDSRGRPGFFRPPPSGPGSSSSDSSDERSWYPAEITEQELHELTLLLSDEAMEKLNALTNLQTPFARDAAVVMTMRAWAQEAIRREAPMFDADQRSDLDRYLELNNRDEVDLLPPDEILRRVAPEDRWGNRFRRR</sequence>
<evidence type="ECO:0000256" key="1">
    <source>
        <dbReference type="SAM" id="MobiDB-lite"/>
    </source>
</evidence>
<keyword evidence="2" id="KW-1133">Transmembrane helix</keyword>
<feature type="transmembrane region" description="Helical" evidence="2">
    <location>
        <begin position="102"/>
        <end position="121"/>
    </location>
</feature>
<dbReference type="Gene3D" id="1.10.10.1320">
    <property type="entry name" value="Anti-sigma factor, zinc-finger domain"/>
    <property type="match status" value="1"/>
</dbReference>
<gene>
    <name evidence="3" type="ORF">FYK55_22835</name>
</gene>
<accession>A0A5M6CXD4</accession>